<dbReference type="Proteomes" id="UP000569914">
    <property type="component" value="Unassembled WGS sequence"/>
</dbReference>
<dbReference type="GO" id="GO:0015833">
    <property type="term" value="P:peptide transport"/>
    <property type="evidence" value="ECO:0007669"/>
    <property type="project" value="TreeGrafter"/>
</dbReference>
<proteinExistence type="predicted"/>
<evidence type="ECO:0000313" key="2">
    <source>
        <dbReference type="EMBL" id="NYE69489.1"/>
    </source>
</evidence>
<organism evidence="2 3">
    <name type="scientific">Microlunatus parietis</name>
    <dbReference type="NCBI Taxonomy" id="682979"/>
    <lineage>
        <taxon>Bacteria</taxon>
        <taxon>Bacillati</taxon>
        <taxon>Actinomycetota</taxon>
        <taxon>Actinomycetes</taxon>
        <taxon>Propionibacteriales</taxon>
        <taxon>Propionibacteriaceae</taxon>
        <taxon>Microlunatus</taxon>
    </lineage>
</organism>
<feature type="domain" description="Solute-binding protein family 5" evidence="1">
    <location>
        <begin position="121"/>
        <end position="496"/>
    </location>
</feature>
<dbReference type="SUPFAM" id="SSF53850">
    <property type="entry name" value="Periplasmic binding protein-like II"/>
    <property type="match status" value="1"/>
</dbReference>
<dbReference type="PANTHER" id="PTHR30290:SF16">
    <property type="entry name" value="OLIGOPEPTIDE ABC TRANSPORTER, PERIPLASMIC OLIGOPEPTIDE-BINDING PROTEIN"/>
    <property type="match status" value="1"/>
</dbReference>
<comment type="caution">
    <text evidence="2">The sequence shown here is derived from an EMBL/GenBank/DDBJ whole genome shotgun (WGS) entry which is preliminary data.</text>
</comment>
<dbReference type="Pfam" id="PF00496">
    <property type="entry name" value="SBP_bac_5"/>
    <property type="match status" value="1"/>
</dbReference>
<dbReference type="GO" id="GO:1904680">
    <property type="term" value="F:peptide transmembrane transporter activity"/>
    <property type="evidence" value="ECO:0007669"/>
    <property type="project" value="TreeGrafter"/>
</dbReference>
<reference evidence="2 3" key="1">
    <citation type="submission" date="2020-07" db="EMBL/GenBank/DDBJ databases">
        <title>Sequencing the genomes of 1000 actinobacteria strains.</title>
        <authorList>
            <person name="Klenk H.-P."/>
        </authorList>
    </citation>
    <scope>NUCLEOTIDE SEQUENCE [LARGE SCALE GENOMIC DNA]</scope>
    <source>
        <strain evidence="2 3">DSM 22083</strain>
    </source>
</reference>
<name>A0A7Y9I3D6_9ACTN</name>
<dbReference type="InterPro" id="IPR039424">
    <property type="entry name" value="SBP_5"/>
</dbReference>
<dbReference type="Gene3D" id="3.10.105.10">
    <property type="entry name" value="Dipeptide-binding Protein, Domain 3"/>
    <property type="match status" value="1"/>
</dbReference>
<keyword evidence="3" id="KW-1185">Reference proteome</keyword>
<accession>A0A7Y9I3D6</accession>
<dbReference type="AlphaFoldDB" id="A0A7Y9I3D6"/>
<dbReference type="Gene3D" id="3.90.76.10">
    <property type="entry name" value="Dipeptide-binding Protein, Domain 1"/>
    <property type="match status" value="1"/>
</dbReference>
<evidence type="ECO:0000259" key="1">
    <source>
        <dbReference type="Pfam" id="PF00496"/>
    </source>
</evidence>
<dbReference type="RefSeq" id="WP_179748302.1">
    <property type="nucleotide sequence ID" value="NZ_JACCBU010000001.1"/>
</dbReference>
<evidence type="ECO:0000313" key="3">
    <source>
        <dbReference type="Proteomes" id="UP000569914"/>
    </source>
</evidence>
<dbReference type="InterPro" id="IPR000914">
    <property type="entry name" value="SBP_5_dom"/>
</dbReference>
<gene>
    <name evidence="2" type="ORF">BKA15_000818</name>
</gene>
<dbReference type="Gene3D" id="3.40.190.10">
    <property type="entry name" value="Periplasmic binding protein-like II"/>
    <property type="match status" value="1"/>
</dbReference>
<sequence>MAQYENVRDVLDYQFNRRGLLGLGGAAALAGLAGCSGDDGGSYGDEPTGSSKPSPTGTVKIAKANIPTPREQTLIVGQTEYTVFNSWNGFVPNGVPSGSGMDVFCKEYLFYLNLATGERINWLATNYSYNPDFTELTLNLEPRAKWSDGEPFTSADLQFTLRLLRDRKDLLGGGGDWAEFLKDVATPDPQTAVLQLKKSNPRIHYGFITTILGSFDVRPKHIWEKQEPTKFKDNPPIRTGPYVLDEAIQNQKMFVWKKNPDYWNKENLDPKPEYVIYQSTAKQADAAALAFERVQIDVGSINEEHAKQLRAEGYPNLITTQFNDPCPRAFWLNNDPSRGLISEPKMHWVVSYLIDRPKIARAVWPVETAPAQYPWADYASLEQWKNPAIADKYPLTYDPAKAAQLLDEIAPKGTDGKRTYKGKPATIEIITPVPVDGPEYVIGTMLKTELDKLGVPTTMRSLSGSVHDEKFQKGEFDIADNWVCHISQDPEQLYRDLESDRAQPVGKNAVDKNKTRFRNPQLDQLSKQLANMDPTSPEAKPLLDQALEIYYQNLPVIPIIQTGYPQYYNTTYWKGWPTDEDLYQVPLNWWGHFMFVIGRLEPTGQVEP</sequence>
<dbReference type="PANTHER" id="PTHR30290">
    <property type="entry name" value="PERIPLASMIC BINDING COMPONENT OF ABC TRANSPORTER"/>
    <property type="match status" value="1"/>
</dbReference>
<dbReference type="EMBL" id="JACCBU010000001">
    <property type="protein sequence ID" value="NYE69489.1"/>
    <property type="molecule type" value="Genomic_DNA"/>
</dbReference>
<protein>
    <submittedName>
        <fullName evidence="2">Peptide/nickel transport system substrate-binding protein</fullName>
    </submittedName>
</protein>
<dbReference type="CDD" id="cd08509">
    <property type="entry name" value="PBP2_TmCBP_oligosaccharides_like"/>
    <property type="match status" value="1"/>
</dbReference>